<dbReference type="PANTHER" id="PTHR43762:SF1">
    <property type="entry name" value="D-ARABINONO-1,4-LACTONE OXIDASE"/>
    <property type="match status" value="1"/>
</dbReference>
<dbReference type="Gene3D" id="3.30.465.10">
    <property type="match status" value="1"/>
</dbReference>
<organism evidence="3">
    <name type="scientific">Neobodo designis</name>
    <name type="common">Flagellated protozoan</name>
    <name type="synonym">Bodo designis</name>
    <dbReference type="NCBI Taxonomy" id="312471"/>
    <lineage>
        <taxon>Eukaryota</taxon>
        <taxon>Discoba</taxon>
        <taxon>Euglenozoa</taxon>
        <taxon>Kinetoplastea</taxon>
        <taxon>Metakinetoplastina</taxon>
        <taxon>Neobodonida</taxon>
        <taxon>Neobodo</taxon>
    </lineage>
</organism>
<dbReference type="PROSITE" id="PS51387">
    <property type="entry name" value="FAD_PCMH"/>
    <property type="match status" value="1"/>
</dbReference>
<dbReference type="AlphaFoldDB" id="A0A7S1QZE8"/>
<protein>
    <recommendedName>
        <fullName evidence="2">FAD-binding PCMH-type domain-containing protein</fullName>
    </recommendedName>
</protein>
<dbReference type="GO" id="GO:0016020">
    <property type="term" value="C:membrane"/>
    <property type="evidence" value="ECO:0007669"/>
    <property type="project" value="InterPro"/>
</dbReference>
<reference evidence="3" key="1">
    <citation type="submission" date="2021-01" db="EMBL/GenBank/DDBJ databases">
        <authorList>
            <person name="Corre E."/>
            <person name="Pelletier E."/>
            <person name="Niang G."/>
            <person name="Scheremetjew M."/>
            <person name="Finn R."/>
            <person name="Kale V."/>
            <person name="Holt S."/>
            <person name="Cochrane G."/>
            <person name="Meng A."/>
            <person name="Brown T."/>
            <person name="Cohen L."/>
        </authorList>
    </citation>
    <scope>NUCLEOTIDE SEQUENCE</scope>
    <source>
        <strain evidence="3">CCAP 1951/1</strain>
    </source>
</reference>
<evidence type="ECO:0000256" key="1">
    <source>
        <dbReference type="ARBA" id="ARBA00023002"/>
    </source>
</evidence>
<dbReference type="SUPFAM" id="SSF56176">
    <property type="entry name" value="FAD-binding/transporter-associated domain-like"/>
    <property type="match status" value="1"/>
</dbReference>
<dbReference type="Gene3D" id="3.30.70.2520">
    <property type="match status" value="1"/>
</dbReference>
<dbReference type="InterPro" id="IPR007173">
    <property type="entry name" value="ALO_C"/>
</dbReference>
<evidence type="ECO:0000313" key="3">
    <source>
        <dbReference type="EMBL" id="CAD9151789.1"/>
    </source>
</evidence>
<dbReference type="InterPro" id="IPR016166">
    <property type="entry name" value="FAD-bd_PCMH"/>
</dbReference>
<sequence>MASSAHRVKVLESQLQELPDTKPRFERGDVWHNWAHVHGDCRPAVHHYPRTAADVAVAVKAAASSKSTLRVAGGGWSPNAATYTSGHLLHTDHLCGVLSIDPSRKLVRAEVGTTLKQLSLHLAARGLELPVVPSILDPTLGGAVANAVHGTGLGIKSLSGYVQALTVVDGRGKIHTINQSTPIPESVAALLPRGTSTTLLDAFACNIGALGVVVDITLAVRKIVTVHTVDQPLTLKDAYRVGDQRATMNDFYRLSWTPHTDMCFETAGKRQSAADEDVASSVAATVKSNASSAVGKPNADSLADKKLRDAMRVLSTPATQRAEMRHWDKERQTAAFRAAKAVRGPWLRRDVTEQALAVACTMPRMQPAVNQLFQRTFQSERSEAFGPAHEVMPIDCLMRQHGIEFCFEAKKWRTVLTAVVNLIEREKMHVHWPVEIRFIDGESSWLAPNYSRPSAYIGVVMYRPNGKDAPDWPRYFQGFERLATEMGGRPHWAKTFHWKRPDFERAYPCFNAFVQLSRLMDPDRVLVNEWLRGVME</sequence>
<dbReference type="InterPro" id="IPR016167">
    <property type="entry name" value="FAD-bd_PCMH_sub1"/>
</dbReference>
<accession>A0A7S1QZE8</accession>
<dbReference type="InterPro" id="IPR010031">
    <property type="entry name" value="FAD_lactone_oxidase-like"/>
</dbReference>
<dbReference type="Gene3D" id="3.30.43.10">
    <property type="entry name" value="Uridine Diphospho-n-acetylenolpyruvylglucosamine Reductase, domain 2"/>
    <property type="match status" value="1"/>
</dbReference>
<dbReference type="GO" id="GO:0003885">
    <property type="term" value="F:D-arabinono-1,4-lactone oxidase activity"/>
    <property type="evidence" value="ECO:0007669"/>
    <property type="project" value="InterPro"/>
</dbReference>
<dbReference type="Pfam" id="PF04030">
    <property type="entry name" value="ALO"/>
    <property type="match status" value="1"/>
</dbReference>
<feature type="domain" description="FAD-binding PCMH-type" evidence="2">
    <location>
        <begin position="39"/>
        <end position="223"/>
    </location>
</feature>
<dbReference type="InterPro" id="IPR016169">
    <property type="entry name" value="FAD-bd_PCMH_sub2"/>
</dbReference>
<dbReference type="GO" id="GO:0071949">
    <property type="term" value="F:FAD binding"/>
    <property type="evidence" value="ECO:0007669"/>
    <property type="project" value="InterPro"/>
</dbReference>
<dbReference type="PIRSF" id="PIRSF000136">
    <property type="entry name" value="LGO_GLO"/>
    <property type="match status" value="1"/>
</dbReference>
<evidence type="ECO:0000259" key="2">
    <source>
        <dbReference type="PROSITE" id="PS51387"/>
    </source>
</evidence>
<keyword evidence="1" id="KW-0560">Oxidoreductase</keyword>
<dbReference type="EMBL" id="HBGF01049693">
    <property type="protein sequence ID" value="CAD9151789.1"/>
    <property type="molecule type" value="Transcribed_RNA"/>
</dbReference>
<dbReference type="InterPro" id="IPR006094">
    <property type="entry name" value="Oxid_FAD_bind_N"/>
</dbReference>
<dbReference type="Pfam" id="PF01565">
    <property type="entry name" value="FAD_binding_4"/>
    <property type="match status" value="1"/>
</dbReference>
<gene>
    <name evidence="3" type="ORF">NDES1114_LOCUS33242</name>
</gene>
<proteinExistence type="predicted"/>
<name>A0A7S1QZE8_NEODS</name>
<dbReference type="InterPro" id="IPR036318">
    <property type="entry name" value="FAD-bd_PCMH-like_sf"/>
</dbReference>
<dbReference type="PANTHER" id="PTHR43762">
    <property type="entry name" value="L-GULONOLACTONE OXIDASE"/>
    <property type="match status" value="1"/>
</dbReference>